<dbReference type="GO" id="GO:0009279">
    <property type="term" value="C:cell outer membrane"/>
    <property type="evidence" value="ECO:0007669"/>
    <property type="project" value="UniProtKB-SubCell"/>
</dbReference>
<dbReference type="Proteomes" id="UP000295673">
    <property type="component" value="Unassembled WGS sequence"/>
</dbReference>
<name>A0A4R1NBK8_9RHOB</name>
<keyword evidence="5" id="KW-0732">Signal</keyword>
<comment type="subcellular location">
    <subcellularLocation>
        <location evidence="1">Cell outer membrane</location>
        <topology evidence="1">Lipid-anchor</topology>
    </subcellularLocation>
</comment>
<proteinExistence type="inferred from homology"/>
<evidence type="ECO:0000313" key="7">
    <source>
        <dbReference type="EMBL" id="TCL01499.1"/>
    </source>
</evidence>
<dbReference type="Pfam" id="PF05433">
    <property type="entry name" value="Rick_17kDa_Anti"/>
    <property type="match status" value="1"/>
</dbReference>
<feature type="signal peptide" evidence="5">
    <location>
        <begin position="1"/>
        <end position="20"/>
    </location>
</feature>
<feature type="chain" id="PRO_5020732387" description="17 kDa surface antigen" evidence="5">
    <location>
        <begin position="21"/>
        <end position="75"/>
    </location>
</feature>
<dbReference type="InterPro" id="IPR008816">
    <property type="entry name" value="Gly_zipper_2TM_dom"/>
</dbReference>
<accession>A0A4R1NBK8</accession>
<protein>
    <recommendedName>
        <fullName evidence="3">17 kDa surface antigen</fullName>
    </recommendedName>
</protein>
<evidence type="ECO:0000256" key="2">
    <source>
        <dbReference type="ARBA" id="ARBA00008681"/>
    </source>
</evidence>
<reference evidence="7 8" key="1">
    <citation type="submission" date="2019-03" db="EMBL/GenBank/DDBJ databases">
        <title>Genomic Encyclopedia of Archaeal and Bacterial Type Strains, Phase II (KMG-II): from individual species to whole genera.</title>
        <authorList>
            <person name="Goeker M."/>
        </authorList>
    </citation>
    <scope>NUCLEOTIDE SEQUENCE [LARGE SCALE GENOMIC DNA]</scope>
    <source>
        <strain evidence="7 8">DSM 26433</strain>
    </source>
</reference>
<keyword evidence="4" id="KW-0449">Lipoprotein</keyword>
<sequence>MKFAAIPALLAAIAVVPACATTSERSVECAGATVTGAVVGGLIGNQLGNGQGTDILTAGGAVAGGALANKAAGCS</sequence>
<comment type="similarity">
    <text evidence="2">Belongs to the rickettsiale 17 kDa surface antigen family.</text>
</comment>
<feature type="domain" description="Glycine zipper 2TM" evidence="6">
    <location>
        <begin position="32"/>
        <end position="71"/>
    </location>
</feature>
<dbReference type="RefSeq" id="WP_132860878.1">
    <property type="nucleotide sequence ID" value="NZ_SMGR01000002.1"/>
</dbReference>
<evidence type="ECO:0000259" key="6">
    <source>
        <dbReference type="Pfam" id="PF05433"/>
    </source>
</evidence>
<evidence type="ECO:0000256" key="1">
    <source>
        <dbReference type="ARBA" id="ARBA00004459"/>
    </source>
</evidence>
<keyword evidence="8" id="KW-1185">Reference proteome</keyword>
<evidence type="ECO:0000256" key="3">
    <source>
        <dbReference type="ARBA" id="ARBA00015281"/>
    </source>
</evidence>
<dbReference type="EMBL" id="SMGR01000002">
    <property type="protein sequence ID" value="TCL01499.1"/>
    <property type="molecule type" value="Genomic_DNA"/>
</dbReference>
<evidence type="ECO:0000313" key="8">
    <source>
        <dbReference type="Proteomes" id="UP000295673"/>
    </source>
</evidence>
<evidence type="ECO:0000256" key="4">
    <source>
        <dbReference type="ARBA" id="ARBA00023288"/>
    </source>
</evidence>
<comment type="caution">
    <text evidence="7">The sequence shown here is derived from an EMBL/GenBank/DDBJ whole genome shotgun (WGS) entry which is preliminary data.</text>
</comment>
<dbReference type="AlphaFoldDB" id="A0A4R1NBK8"/>
<gene>
    <name evidence="7" type="ORF">BXY66_2814</name>
</gene>
<organism evidence="7 8">
    <name type="scientific">Shimia isoporae</name>
    <dbReference type="NCBI Taxonomy" id="647720"/>
    <lineage>
        <taxon>Bacteria</taxon>
        <taxon>Pseudomonadati</taxon>
        <taxon>Pseudomonadota</taxon>
        <taxon>Alphaproteobacteria</taxon>
        <taxon>Rhodobacterales</taxon>
        <taxon>Roseobacteraceae</taxon>
    </lineage>
</organism>
<evidence type="ECO:0000256" key="5">
    <source>
        <dbReference type="SAM" id="SignalP"/>
    </source>
</evidence>